<accession>A0A3Q8XP90</accession>
<dbReference type="PANTHER" id="PTHR42987:SF4">
    <property type="entry name" value="PROTEASE SOHB-RELATED"/>
    <property type="match status" value="1"/>
</dbReference>
<dbReference type="Gene3D" id="3.90.226.10">
    <property type="entry name" value="2-enoyl-CoA Hydratase, Chain A, domain 1"/>
    <property type="match status" value="1"/>
</dbReference>
<dbReference type="InterPro" id="IPR029045">
    <property type="entry name" value="ClpP/crotonase-like_dom_sf"/>
</dbReference>
<sequence length="301" mass="31656">MRYAHILLAVASEIWAIDEFKLDQIVSFLALQASGEKLSAEELRARVARQSERDVERRQGAVAILPLRGVIANRMNMMSDISGGTSSEAFGRMFSAAVNDPKVSAIVLDVDSPGGAVSGTDELSSLIFAARGTKPIVAHVNAQAASAAYWIATAADEMVLTPSAEVGSIGVLGVHNDISAALEKAGIKRTMMTAGRYKAEMAPSEPLSQDAMAYQQQRIDAHYQSFVGAVARNRGVDAAAVREGFGEGRMVSAADAVAIGMADRIATLDEVLAGLGAVDQAPATAKRAFAPQRAKRALALD</sequence>
<dbReference type="SUPFAM" id="SSF52096">
    <property type="entry name" value="ClpP/crotonase"/>
    <property type="match status" value="1"/>
</dbReference>
<comment type="similarity">
    <text evidence="1">Belongs to the peptidase S49 family.</text>
</comment>
<dbReference type="Gene3D" id="6.20.330.10">
    <property type="match status" value="1"/>
</dbReference>
<reference evidence="3 4" key="1">
    <citation type="submission" date="2018-09" db="EMBL/GenBank/DDBJ databases">
        <title>Marinorhizobium profundi gen. nov., sp. nov., isolated from a deep-sea sediment sample from the New Britain Trench and proposal of Marinorhizobiaceae fam. nov. in the order Rhizobiales of the class Alphaproteobacteria.</title>
        <authorList>
            <person name="Cao J."/>
        </authorList>
    </citation>
    <scope>NUCLEOTIDE SEQUENCE [LARGE SCALE GENOMIC DNA]</scope>
    <source>
        <strain evidence="3 4">WS11</strain>
    </source>
</reference>
<dbReference type="Pfam" id="PF01343">
    <property type="entry name" value="Peptidase_S49"/>
    <property type="match status" value="1"/>
</dbReference>
<dbReference type="GO" id="GO:0006508">
    <property type="term" value="P:proteolysis"/>
    <property type="evidence" value="ECO:0007669"/>
    <property type="project" value="InterPro"/>
</dbReference>
<dbReference type="KEGG" id="abaw:D5400_12590"/>
<dbReference type="OrthoDB" id="266140at2"/>
<dbReference type="Proteomes" id="UP000268192">
    <property type="component" value="Chromosome"/>
</dbReference>
<dbReference type="AlphaFoldDB" id="A0A3Q8XP90"/>
<dbReference type="CDD" id="cd07022">
    <property type="entry name" value="S49_Sppa_36K_type"/>
    <property type="match status" value="1"/>
</dbReference>
<feature type="domain" description="Peptidase S49" evidence="2">
    <location>
        <begin position="133"/>
        <end position="273"/>
    </location>
</feature>
<dbReference type="InterPro" id="IPR002142">
    <property type="entry name" value="Peptidase_S49"/>
</dbReference>
<organism evidence="3 4">
    <name type="scientific">Georhizobium profundi</name>
    <dbReference type="NCBI Taxonomy" id="2341112"/>
    <lineage>
        <taxon>Bacteria</taxon>
        <taxon>Pseudomonadati</taxon>
        <taxon>Pseudomonadota</taxon>
        <taxon>Alphaproteobacteria</taxon>
        <taxon>Hyphomicrobiales</taxon>
        <taxon>Rhizobiaceae</taxon>
        <taxon>Georhizobium</taxon>
    </lineage>
</organism>
<keyword evidence="4" id="KW-1185">Reference proteome</keyword>
<dbReference type="InterPro" id="IPR033855">
    <property type="entry name" value="Protein_C"/>
</dbReference>
<gene>
    <name evidence="3" type="ORF">D5400_12590</name>
</gene>
<protein>
    <submittedName>
        <fullName evidence="3">S49 family peptidase</fullName>
    </submittedName>
</protein>
<dbReference type="EMBL" id="CP032509">
    <property type="protein sequence ID" value="AZN72001.1"/>
    <property type="molecule type" value="Genomic_DNA"/>
</dbReference>
<dbReference type="RefSeq" id="WP_126010315.1">
    <property type="nucleotide sequence ID" value="NZ_CP032509.1"/>
</dbReference>
<evidence type="ECO:0000313" key="4">
    <source>
        <dbReference type="Proteomes" id="UP000268192"/>
    </source>
</evidence>
<name>A0A3Q8XP90_9HYPH</name>
<evidence type="ECO:0000313" key="3">
    <source>
        <dbReference type="EMBL" id="AZN72001.1"/>
    </source>
</evidence>
<dbReference type="PANTHER" id="PTHR42987">
    <property type="entry name" value="PEPTIDASE S49"/>
    <property type="match status" value="1"/>
</dbReference>
<dbReference type="GO" id="GO:0008233">
    <property type="term" value="F:peptidase activity"/>
    <property type="evidence" value="ECO:0007669"/>
    <property type="project" value="InterPro"/>
</dbReference>
<evidence type="ECO:0000256" key="1">
    <source>
        <dbReference type="ARBA" id="ARBA00008683"/>
    </source>
</evidence>
<proteinExistence type="inferred from homology"/>
<evidence type="ECO:0000259" key="2">
    <source>
        <dbReference type="Pfam" id="PF01343"/>
    </source>
</evidence>